<proteinExistence type="predicted"/>
<gene>
    <name evidence="2" type="ORF">ACFFJP_01765</name>
</gene>
<keyword evidence="3" id="KW-1185">Reference proteome</keyword>
<dbReference type="Proteomes" id="UP001589813">
    <property type="component" value="Unassembled WGS sequence"/>
</dbReference>
<dbReference type="EMBL" id="JBHLXP010000001">
    <property type="protein sequence ID" value="MFC0047014.1"/>
    <property type="molecule type" value="Genomic_DNA"/>
</dbReference>
<evidence type="ECO:0000313" key="3">
    <source>
        <dbReference type="Proteomes" id="UP001589813"/>
    </source>
</evidence>
<reference evidence="2 3" key="1">
    <citation type="submission" date="2024-09" db="EMBL/GenBank/DDBJ databases">
        <authorList>
            <person name="Sun Q."/>
            <person name="Mori K."/>
        </authorList>
    </citation>
    <scope>NUCLEOTIDE SEQUENCE [LARGE SCALE GENOMIC DNA]</scope>
    <source>
        <strain evidence="2 3">KCTC 23315</strain>
    </source>
</reference>
<keyword evidence="2" id="KW-0378">Hydrolase</keyword>
<dbReference type="Pfam" id="PF12697">
    <property type="entry name" value="Abhydrolase_6"/>
    <property type="match status" value="1"/>
</dbReference>
<dbReference type="GO" id="GO:0016787">
    <property type="term" value="F:hydrolase activity"/>
    <property type="evidence" value="ECO:0007669"/>
    <property type="project" value="UniProtKB-KW"/>
</dbReference>
<sequence>MSTETSIRELRRIVWVGGALDKYTGLVRQHVLPGQHYFQWFEQRALSRFLQEQAGQPVLVIAHSYGASMATRVIANGYRVDELVTIDPVSWRRPNGALVHKNCRHWRNYLAGDNKPNFANLVARCGGWWQEWPKLHAHQHLVLNADHALIVDAVLQSWRQGAVQRVA</sequence>
<evidence type="ECO:0000313" key="2">
    <source>
        <dbReference type="EMBL" id="MFC0047014.1"/>
    </source>
</evidence>
<dbReference type="Gene3D" id="3.40.50.1820">
    <property type="entry name" value="alpha/beta hydrolase"/>
    <property type="match status" value="1"/>
</dbReference>
<name>A0ABV6B812_9GAMM</name>
<protein>
    <submittedName>
        <fullName evidence="2">Alpha/beta fold hydrolase</fullName>
    </submittedName>
</protein>
<dbReference type="InterPro" id="IPR000073">
    <property type="entry name" value="AB_hydrolase_1"/>
</dbReference>
<organism evidence="2 3">
    <name type="scientific">Rheinheimera tilapiae</name>
    <dbReference type="NCBI Taxonomy" id="875043"/>
    <lineage>
        <taxon>Bacteria</taxon>
        <taxon>Pseudomonadati</taxon>
        <taxon>Pseudomonadota</taxon>
        <taxon>Gammaproteobacteria</taxon>
        <taxon>Chromatiales</taxon>
        <taxon>Chromatiaceae</taxon>
        <taxon>Rheinheimera</taxon>
    </lineage>
</organism>
<accession>A0ABV6B812</accession>
<comment type="caution">
    <text evidence="2">The sequence shown here is derived from an EMBL/GenBank/DDBJ whole genome shotgun (WGS) entry which is preliminary data.</text>
</comment>
<dbReference type="RefSeq" id="WP_377239841.1">
    <property type="nucleotide sequence ID" value="NZ_JBHLXP010000001.1"/>
</dbReference>
<dbReference type="InterPro" id="IPR029058">
    <property type="entry name" value="AB_hydrolase_fold"/>
</dbReference>
<dbReference type="SUPFAM" id="SSF53474">
    <property type="entry name" value="alpha/beta-Hydrolases"/>
    <property type="match status" value="1"/>
</dbReference>
<feature type="domain" description="AB hydrolase-1" evidence="1">
    <location>
        <begin position="41"/>
        <end position="144"/>
    </location>
</feature>
<evidence type="ECO:0000259" key="1">
    <source>
        <dbReference type="Pfam" id="PF12697"/>
    </source>
</evidence>